<dbReference type="InterPro" id="IPR051682">
    <property type="entry name" value="Mito_Persulfide_Diox"/>
</dbReference>
<dbReference type="GO" id="GO:0050313">
    <property type="term" value="F:sulfur dioxygenase activity"/>
    <property type="evidence" value="ECO:0007669"/>
    <property type="project" value="TreeGrafter"/>
</dbReference>
<dbReference type="PANTHER" id="PTHR43084:SF1">
    <property type="entry name" value="PERSULFIDE DIOXYGENASE ETHE1, MITOCHONDRIAL"/>
    <property type="match status" value="1"/>
</dbReference>
<dbReference type="Pfam" id="PF00753">
    <property type="entry name" value="Lactamase_B"/>
    <property type="match status" value="1"/>
</dbReference>
<evidence type="ECO:0000313" key="2">
    <source>
        <dbReference type="EMBL" id="MBA8914094.1"/>
    </source>
</evidence>
<dbReference type="Proteomes" id="UP000543554">
    <property type="component" value="Unassembled WGS sequence"/>
</dbReference>
<dbReference type="InterPro" id="IPR001279">
    <property type="entry name" value="Metallo-B-lactamas"/>
</dbReference>
<evidence type="ECO:0000259" key="1">
    <source>
        <dbReference type="Pfam" id="PF00753"/>
    </source>
</evidence>
<dbReference type="AlphaFoldDB" id="A0AA40S3X8"/>
<dbReference type="InterPro" id="IPR036866">
    <property type="entry name" value="RibonucZ/Hydroxyglut_hydro"/>
</dbReference>
<dbReference type="GO" id="GO:0070813">
    <property type="term" value="P:hydrogen sulfide metabolic process"/>
    <property type="evidence" value="ECO:0007669"/>
    <property type="project" value="TreeGrafter"/>
</dbReference>
<feature type="domain" description="Metallo-beta-lactamase" evidence="1">
    <location>
        <begin position="30"/>
        <end position="106"/>
    </location>
</feature>
<organism evidence="2 3">
    <name type="scientific">Methylorubrum thiocyanatum</name>
    <dbReference type="NCBI Taxonomy" id="47958"/>
    <lineage>
        <taxon>Bacteria</taxon>
        <taxon>Pseudomonadati</taxon>
        <taxon>Pseudomonadota</taxon>
        <taxon>Alphaproteobacteria</taxon>
        <taxon>Hyphomicrobiales</taxon>
        <taxon>Methylobacteriaceae</taxon>
        <taxon>Methylorubrum</taxon>
    </lineage>
</organism>
<comment type="caution">
    <text evidence="2">The sequence shown here is derived from an EMBL/GenBank/DDBJ whole genome shotgun (WGS) entry which is preliminary data.</text>
</comment>
<accession>A0AA40S3X8</accession>
<reference evidence="2 3" key="1">
    <citation type="submission" date="2020-08" db="EMBL/GenBank/DDBJ databases">
        <title>Genomic Encyclopedia of Type Strains, Phase IV (KMG-IV): sequencing the most valuable type-strain genomes for metagenomic binning, comparative biology and taxonomic classification.</title>
        <authorList>
            <person name="Goeker M."/>
        </authorList>
    </citation>
    <scope>NUCLEOTIDE SEQUENCE [LARGE SCALE GENOMIC DNA]</scope>
    <source>
        <strain evidence="2 3">DSM 11490</strain>
    </source>
</reference>
<evidence type="ECO:0000313" key="3">
    <source>
        <dbReference type="Proteomes" id="UP000543554"/>
    </source>
</evidence>
<proteinExistence type="predicted"/>
<dbReference type="SUPFAM" id="SSF56281">
    <property type="entry name" value="Metallo-hydrolase/oxidoreductase"/>
    <property type="match status" value="1"/>
</dbReference>
<protein>
    <submittedName>
        <fullName evidence="2">Glyoxylase-like metal-dependent hydrolase (Beta-lactamase superfamily II)</fullName>
    </submittedName>
</protein>
<dbReference type="EMBL" id="JACJIB010000005">
    <property type="protein sequence ID" value="MBA8914094.1"/>
    <property type="molecule type" value="Genomic_DNA"/>
</dbReference>
<keyword evidence="3" id="KW-1185">Reference proteome</keyword>
<name>A0AA40S3X8_9HYPH</name>
<sequence length="133" mass="14647">MSDQTIEALRGHPIVTGFHDEPTGSIQYVLADPETKRCAIIDPVLDFDPKSDATATGSADTLLVHVEREGYQLEWILETHPQADHFSSVGYLHDKTGVPNAIGDKVVDVQRLWEEFYNLSDSSQTASASGFET</sequence>
<dbReference type="PANTHER" id="PTHR43084">
    <property type="entry name" value="PERSULFIDE DIOXYGENASE ETHE1"/>
    <property type="match status" value="1"/>
</dbReference>
<dbReference type="Gene3D" id="3.60.15.10">
    <property type="entry name" value="Ribonuclease Z/Hydroxyacylglutathione hydrolase-like"/>
    <property type="match status" value="1"/>
</dbReference>
<dbReference type="GO" id="GO:0016787">
    <property type="term" value="F:hydrolase activity"/>
    <property type="evidence" value="ECO:0007669"/>
    <property type="project" value="UniProtKB-KW"/>
</dbReference>
<keyword evidence="2" id="KW-0378">Hydrolase</keyword>
<gene>
    <name evidence="2" type="ORF">HNR51_003185</name>
</gene>
<dbReference type="GO" id="GO:0006749">
    <property type="term" value="P:glutathione metabolic process"/>
    <property type="evidence" value="ECO:0007669"/>
    <property type="project" value="TreeGrafter"/>
</dbReference>